<dbReference type="Gene3D" id="3.40.50.150">
    <property type="entry name" value="Vaccinia Virus protein VP39"/>
    <property type="match status" value="1"/>
</dbReference>
<proteinExistence type="predicted"/>
<feature type="domain" description="Methyltransferase type 11" evidence="1">
    <location>
        <begin position="60"/>
        <end position="160"/>
    </location>
</feature>
<dbReference type="SUPFAM" id="SSF53335">
    <property type="entry name" value="S-adenosyl-L-methionine-dependent methyltransferases"/>
    <property type="match status" value="1"/>
</dbReference>
<keyword evidence="2" id="KW-0830">Ubiquinone</keyword>
<dbReference type="PANTHER" id="PTHR42912">
    <property type="entry name" value="METHYLTRANSFERASE"/>
    <property type="match status" value="1"/>
</dbReference>
<evidence type="ECO:0000259" key="1">
    <source>
        <dbReference type="Pfam" id="PF08241"/>
    </source>
</evidence>
<keyword evidence="2" id="KW-0808">Transferase</keyword>
<sequence>MSNGQDSPVRKKTREEIAQAYSSEPWWYDVRGFLILTFAYRSTLWNQLRFFGPNMGANHLEVAIGTGTLFEMILGWRRRKGLPRVKVTGVDYAESMLAGAMHRFRREPDIALEHADVAAMDFPDDFFDTANVANAVHCFPDVAGALRGIHRVLKPGGTLAANVLLYPRGPQPFRGIAQRINDWGIRKGILVTPYEQADIRARFVAAGFEIVREEVSGNCYNLLAAKPARRG</sequence>
<organism evidence="2 3">
    <name type="scientific">Quisquiliibacterium transsilvanicum</name>
    <dbReference type="NCBI Taxonomy" id="1549638"/>
    <lineage>
        <taxon>Bacteria</taxon>
        <taxon>Pseudomonadati</taxon>
        <taxon>Pseudomonadota</taxon>
        <taxon>Betaproteobacteria</taxon>
        <taxon>Burkholderiales</taxon>
        <taxon>Burkholderiaceae</taxon>
        <taxon>Quisquiliibacterium</taxon>
    </lineage>
</organism>
<dbReference type="InterPro" id="IPR013216">
    <property type="entry name" value="Methyltransf_11"/>
</dbReference>
<comment type="caution">
    <text evidence="2">The sequence shown here is derived from an EMBL/GenBank/DDBJ whole genome shotgun (WGS) entry which is preliminary data.</text>
</comment>
<dbReference type="InterPro" id="IPR050508">
    <property type="entry name" value="Methyltransf_Superfamily"/>
</dbReference>
<dbReference type="RefSeq" id="WP_246434498.1">
    <property type="nucleotide sequence ID" value="NZ_BAABEW010000003.1"/>
</dbReference>
<keyword evidence="2" id="KW-0489">Methyltransferase</keyword>
<evidence type="ECO:0000313" key="3">
    <source>
        <dbReference type="Proteomes" id="UP000532440"/>
    </source>
</evidence>
<dbReference type="PANTHER" id="PTHR42912:SF93">
    <property type="entry name" value="N6-ADENOSINE-METHYLTRANSFERASE TMT1A"/>
    <property type="match status" value="1"/>
</dbReference>
<dbReference type="Proteomes" id="UP000532440">
    <property type="component" value="Unassembled WGS sequence"/>
</dbReference>
<dbReference type="InterPro" id="IPR029063">
    <property type="entry name" value="SAM-dependent_MTases_sf"/>
</dbReference>
<dbReference type="Pfam" id="PF08241">
    <property type="entry name" value="Methyltransf_11"/>
    <property type="match status" value="1"/>
</dbReference>
<dbReference type="AlphaFoldDB" id="A0A7W8HDI5"/>
<evidence type="ECO:0000313" key="2">
    <source>
        <dbReference type="EMBL" id="MBB5270054.1"/>
    </source>
</evidence>
<dbReference type="CDD" id="cd02440">
    <property type="entry name" value="AdoMet_MTases"/>
    <property type="match status" value="1"/>
</dbReference>
<accession>A0A7W8HDI5</accession>
<gene>
    <name evidence="2" type="ORF">HNQ70_000038</name>
</gene>
<keyword evidence="3" id="KW-1185">Reference proteome</keyword>
<reference evidence="2 3" key="1">
    <citation type="submission" date="2020-08" db="EMBL/GenBank/DDBJ databases">
        <title>Genomic Encyclopedia of Type Strains, Phase IV (KMG-IV): sequencing the most valuable type-strain genomes for metagenomic binning, comparative biology and taxonomic classification.</title>
        <authorList>
            <person name="Goeker M."/>
        </authorList>
    </citation>
    <scope>NUCLEOTIDE SEQUENCE [LARGE SCALE GENOMIC DNA]</scope>
    <source>
        <strain evidence="2 3">DSM 29781</strain>
    </source>
</reference>
<dbReference type="GO" id="GO:0032259">
    <property type="term" value="P:methylation"/>
    <property type="evidence" value="ECO:0007669"/>
    <property type="project" value="UniProtKB-KW"/>
</dbReference>
<protein>
    <submittedName>
        <fullName evidence="2">Ubiquinone/menaquinone biosynthesis C-methylase UbiE</fullName>
    </submittedName>
</protein>
<dbReference type="EMBL" id="JACHGB010000001">
    <property type="protein sequence ID" value="MBB5270054.1"/>
    <property type="molecule type" value="Genomic_DNA"/>
</dbReference>
<dbReference type="GO" id="GO:0008757">
    <property type="term" value="F:S-adenosylmethionine-dependent methyltransferase activity"/>
    <property type="evidence" value="ECO:0007669"/>
    <property type="project" value="InterPro"/>
</dbReference>
<name>A0A7W8HDI5_9BURK</name>